<dbReference type="Gene3D" id="3.30.750.24">
    <property type="entry name" value="STAS domain"/>
    <property type="match status" value="1"/>
</dbReference>
<protein>
    <submittedName>
        <fullName evidence="2">STAS domain-containing protein</fullName>
    </submittedName>
</protein>
<dbReference type="SUPFAM" id="SSF52091">
    <property type="entry name" value="SpoIIaa-like"/>
    <property type="match status" value="1"/>
</dbReference>
<dbReference type="InterPro" id="IPR002645">
    <property type="entry name" value="STAS_dom"/>
</dbReference>
<accession>A0ABT8EXL2</accession>
<proteinExistence type="predicted"/>
<feature type="domain" description="STAS" evidence="1">
    <location>
        <begin position="15"/>
        <end position="103"/>
    </location>
</feature>
<dbReference type="PROSITE" id="PS50801">
    <property type="entry name" value="STAS"/>
    <property type="match status" value="1"/>
</dbReference>
<dbReference type="Proteomes" id="UP001168537">
    <property type="component" value="Unassembled WGS sequence"/>
</dbReference>
<dbReference type="CDD" id="cd07043">
    <property type="entry name" value="STAS_anti-anti-sigma_factors"/>
    <property type="match status" value="1"/>
</dbReference>
<gene>
    <name evidence="2" type="ORF">QWY29_16090</name>
</gene>
<dbReference type="EMBL" id="JAUHJR010000007">
    <property type="protein sequence ID" value="MDN4162890.1"/>
    <property type="molecule type" value="Genomic_DNA"/>
</dbReference>
<evidence type="ECO:0000259" key="1">
    <source>
        <dbReference type="PROSITE" id="PS50801"/>
    </source>
</evidence>
<keyword evidence="3" id="KW-1185">Reference proteome</keyword>
<reference evidence="2" key="1">
    <citation type="submission" date="2023-06" db="EMBL/GenBank/DDBJ databases">
        <title>Draft genome sequence of Nocardioides sp. SOB72.</title>
        <authorList>
            <person name="Zhang G."/>
        </authorList>
    </citation>
    <scope>NUCLEOTIDE SEQUENCE</scope>
    <source>
        <strain evidence="2">SOB72</strain>
    </source>
</reference>
<dbReference type="InterPro" id="IPR036513">
    <property type="entry name" value="STAS_dom_sf"/>
</dbReference>
<sequence>MTLANLPTAPVLTSSSVRLLVGEQHAVLHVAGELDLAVRDRLEQVRRRALGLAPAALVVDLGDVAFLDCASARVVLSLLETAAGGGARTTLVCPDGPVLRVLELVAGCSSGGGATARLRRTALRCTTLLVTRVAPAPGRAAS</sequence>
<dbReference type="RefSeq" id="WP_300962030.1">
    <property type="nucleotide sequence ID" value="NZ_JAUHJR010000007.1"/>
</dbReference>
<evidence type="ECO:0000313" key="2">
    <source>
        <dbReference type="EMBL" id="MDN4162890.1"/>
    </source>
</evidence>
<organism evidence="2 3">
    <name type="scientific">Nocardioides abyssi</name>
    <dbReference type="NCBI Taxonomy" id="3058370"/>
    <lineage>
        <taxon>Bacteria</taxon>
        <taxon>Bacillati</taxon>
        <taxon>Actinomycetota</taxon>
        <taxon>Actinomycetes</taxon>
        <taxon>Propionibacteriales</taxon>
        <taxon>Nocardioidaceae</taxon>
        <taxon>Nocardioides</taxon>
    </lineage>
</organism>
<comment type="caution">
    <text evidence="2">The sequence shown here is derived from an EMBL/GenBank/DDBJ whole genome shotgun (WGS) entry which is preliminary data.</text>
</comment>
<evidence type="ECO:0000313" key="3">
    <source>
        <dbReference type="Proteomes" id="UP001168537"/>
    </source>
</evidence>
<dbReference type="Pfam" id="PF01740">
    <property type="entry name" value="STAS"/>
    <property type="match status" value="1"/>
</dbReference>
<name>A0ABT8EXL2_9ACTN</name>